<name>A0A0F7L904_9VIRU</name>
<reference evidence="1" key="1">
    <citation type="journal article" date="2015" name="Front. Microbiol.">
        <title>Combining genomic sequencing methods to explore viral diversity and reveal potential virus-host interactions.</title>
        <authorList>
            <person name="Chow C.E."/>
            <person name="Winget D.M."/>
            <person name="White R.A.III."/>
            <person name="Hallam S.J."/>
            <person name="Suttle C.A."/>
        </authorList>
    </citation>
    <scope>NUCLEOTIDE SEQUENCE</scope>
    <source>
        <strain evidence="1">H4084948</strain>
    </source>
</reference>
<organism evidence="1">
    <name type="scientific">uncultured marine virus</name>
    <dbReference type="NCBI Taxonomy" id="186617"/>
    <lineage>
        <taxon>Viruses</taxon>
        <taxon>environmental samples</taxon>
    </lineage>
</organism>
<evidence type="ECO:0000313" key="1">
    <source>
        <dbReference type="EMBL" id="AKH47531.1"/>
    </source>
</evidence>
<reference evidence="1" key="2">
    <citation type="submission" date="2015-03" db="EMBL/GenBank/DDBJ databases">
        <authorList>
            <person name="Chow C.-E.T."/>
            <person name="Winget D.M."/>
            <person name="White R.A.III."/>
            <person name="Hallam S.J."/>
            <person name="Suttle C.A."/>
        </authorList>
    </citation>
    <scope>NUCLEOTIDE SEQUENCE</scope>
    <source>
        <strain evidence="1">H4084948</strain>
    </source>
</reference>
<protein>
    <submittedName>
        <fullName evidence="1">Uncharacterized protein</fullName>
    </submittedName>
</protein>
<accession>A0A0F7L904</accession>
<proteinExistence type="predicted"/>
<sequence length="94" mass="10060">MTSENQAIGANGTFQVSGTSKVTRPFYAFHAEDGSTLTGLTAEINGVDTDVRDLILETVTDALMGNTLFRLDNNVPFTSITPASGKFNLFNKNA</sequence>
<dbReference type="EMBL" id="KR029595">
    <property type="protein sequence ID" value="AKH47531.1"/>
    <property type="molecule type" value="Genomic_DNA"/>
</dbReference>